<protein>
    <submittedName>
        <fullName evidence="3">Flp pilus assembly protein CpaB</fullName>
    </submittedName>
</protein>
<dbReference type="EMBL" id="MDDS01000046">
    <property type="protein sequence ID" value="ODP36871.1"/>
    <property type="molecule type" value="Genomic_DNA"/>
</dbReference>
<dbReference type="InterPro" id="IPR031571">
    <property type="entry name" value="RcpC_dom"/>
</dbReference>
<dbReference type="InterPro" id="IPR013974">
    <property type="entry name" value="SAF"/>
</dbReference>
<organism evidence="3 4">
    <name type="scientific">Sphingomonas turrisvirgatae</name>
    <dbReference type="NCBI Taxonomy" id="1888892"/>
    <lineage>
        <taxon>Bacteria</taxon>
        <taxon>Pseudomonadati</taxon>
        <taxon>Pseudomonadota</taxon>
        <taxon>Alphaproteobacteria</taxon>
        <taxon>Sphingomonadales</taxon>
        <taxon>Sphingomonadaceae</taxon>
        <taxon>Sphingomonas</taxon>
    </lineage>
</organism>
<evidence type="ECO:0000313" key="3">
    <source>
        <dbReference type="EMBL" id="ODP36871.1"/>
    </source>
</evidence>
<dbReference type="Proteomes" id="UP000094487">
    <property type="component" value="Unassembled WGS sequence"/>
</dbReference>
<dbReference type="SMART" id="SM00858">
    <property type="entry name" value="SAF"/>
    <property type="match status" value="1"/>
</dbReference>
<dbReference type="AlphaFoldDB" id="A0A1E3LSX0"/>
<dbReference type="RefSeq" id="WP_069321364.1">
    <property type="nucleotide sequence ID" value="NZ_MDDS01000046.1"/>
</dbReference>
<dbReference type="InterPro" id="IPR017592">
    <property type="entry name" value="Pilus_assmbl_Flp-typ_CpaB"/>
</dbReference>
<dbReference type="STRING" id="1888892.BFL28_03950"/>
<feature type="domain" description="SAF" evidence="2">
    <location>
        <begin position="49"/>
        <end position="115"/>
    </location>
</feature>
<reference evidence="3 4" key="1">
    <citation type="submission" date="2016-08" db="EMBL/GenBank/DDBJ databases">
        <title>Draft genome of the agarase producing Sphingomonas sp. MCT13.</title>
        <authorList>
            <person name="D'Andrea M.M."/>
            <person name="Rossolini G.M."/>
            <person name="Thaller M.C."/>
        </authorList>
    </citation>
    <scope>NUCLEOTIDE SEQUENCE [LARGE SCALE GENOMIC DNA]</scope>
    <source>
        <strain evidence="3 4">MCT13</strain>
    </source>
</reference>
<proteinExistence type="predicted"/>
<sequence>MDGRKIILLVGALIIAAVTAFMARTLMVGAPAPVADASGARGPAPIDGVEVLVATKALPVGTILGPDSMKFIPWPKDLIEGAYFKREGTDLRQLQGTVVRYAISAGQPLTQGALVKPGDRGFLAAALGPGMRAVTVPVSTQSAVAGFVFPGDRVDLILTQSVVGGGDGPPLKASETVLRNLRVLATDQKTDKQTDEQGQTVVTTYSTVTVEATPRIAEKIAVAQTIGTLSLSLRSIADNAGDLETAIAAGEVTMPSDPKAEKAVLARVASRPVEGGGSMSTGADVSRFQRSTVPGKPRDQQPSGGSAPQGMPYTTVPGIDTGPIVKVSRGNSVTVVPVGGKD</sequence>
<evidence type="ECO:0000313" key="4">
    <source>
        <dbReference type="Proteomes" id="UP000094487"/>
    </source>
</evidence>
<accession>A0A1E3LSX0</accession>
<comment type="caution">
    <text evidence="3">The sequence shown here is derived from an EMBL/GenBank/DDBJ whole genome shotgun (WGS) entry which is preliminary data.</text>
</comment>
<dbReference type="Pfam" id="PF16976">
    <property type="entry name" value="RcpC"/>
    <property type="match status" value="1"/>
</dbReference>
<evidence type="ECO:0000256" key="1">
    <source>
        <dbReference type="SAM" id="MobiDB-lite"/>
    </source>
</evidence>
<keyword evidence="4" id="KW-1185">Reference proteome</keyword>
<name>A0A1E3LSX0_9SPHN</name>
<dbReference type="OrthoDB" id="163768at2"/>
<evidence type="ECO:0000259" key="2">
    <source>
        <dbReference type="SMART" id="SM00858"/>
    </source>
</evidence>
<gene>
    <name evidence="3" type="ORF">BFL28_03950</name>
</gene>
<dbReference type="NCBIfam" id="TIGR03177">
    <property type="entry name" value="pilus_cpaB"/>
    <property type="match status" value="1"/>
</dbReference>
<feature type="region of interest" description="Disordered" evidence="1">
    <location>
        <begin position="270"/>
        <end position="325"/>
    </location>
</feature>
<feature type="compositionally biased region" description="Polar residues" evidence="1">
    <location>
        <begin position="280"/>
        <end position="292"/>
    </location>
</feature>
<dbReference type="CDD" id="cd11614">
    <property type="entry name" value="SAF_CpaB_FlgA_like"/>
    <property type="match status" value="1"/>
</dbReference>
<dbReference type="Pfam" id="PF08666">
    <property type="entry name" value="SAF"/>
    <property type="match status" value="1"/>
</dbReference>